<gene>
    <name evidence="7" type="ORF">TPC1_14878</name>
</gene>
<feature type="binding site" evidence="4">
    <location>
        <begin position="133"/>
        <end position="136"/>
    </location>
    <ligand>
        <name>GTP</name>
        <dbReference type="ChEBI" id="CHEBI:37565"/>
    </ligand>
</feature>
<dbReference type="GO" id="GO:0003924">
    <property type="term" value="F:GTPase activity"/>
    <property type="evidence" value="ECO:0007669"/>
    <property type="project" value="InterPro"/>
</dbReference>
<evidence type="ECO:0000313" key="7">
    <source>
        <dbReference type="EMBL" id="JAP92999.1"/>
    </source>
</evidence>
<dbReference type="AlphaFoldDB" id="A0A146KCA4"/>
<protein>
    <submittedName>
        <fullName evidence="7">ADP-ribosylation factor</fullName>
    </submittedName>
</protein>
<keyword evidence="5" id="KW-0479">Metal-binding</keyword>
<feature type="binding site" evidence="5">
    <location>
        <position position="35"/>
    </location>
    <ligand>
        <name>Mg(2+)</name>
        <dbReference type="ChEBI" id="CHEBI:18420"/>
    </ligand>
</feature>
<evidence type="ECO:0000256" key="5">
    <source>
        <dbReference type="PIRSR" id="PIRSR606689-2"/>
    </source>
</evidence>
<dbReference type="SMART" id="SM00178">
    <property type="entry name" value="SAR"/>
    <property type="match status" value="1"/>
</dbReference>
<dbReference type="GO" id="GO:0030010">
    <property type="term" value="P:establishment of cell polarity"/>
    <property type="evidence" value="ECO:0007669"/>
    <property type="project" value="UniProtKB-ARBA"/>
</dbReference>
<keyword evidence="2 4" id="KW-0547">Nucleotide-binding</keyword>
<evidence type="ECO:0000256" key="6">
    <source>
        <dbReference type="RuleBase" id="RU003925"/>
    </source>
</evidence>
<dbReference type="CDD" id="cd00878">
    <property type="entry name" value="Arf_Arl"/>
    <property type="match status" value="1"/>
</dbReference>
<evidence type="ECO:0000256" key="2">
    <source>
        <dbReference type="ARBA" id="ARBA00022741"/>
    </source>
</evidence>
<evidence type="ECO:0000256" key="1">
    <source>
        <dbReference type="ARBA" id="ARBA00010290"/>
    </source>
</evidence>
<name>A0A146KCA4_9EUKA</name>
<comment type="similarity">
    <text evidence="1 6">Belongs to the small GTPase superfamily. Arf family.</text>
</comment>
<dbReference type="GO" id="GO:0005525">
    <property type="term" value="F:GTP binding"/>
    <property type="evidence" value="ECO:0007669"/>
    <property type="project" value="UniProtKB-KW"/>
</dbReference>
<dbReference type="InterPro" id="IPR006689">
    <property type="entry name" value="Small_GTPase_ARF/SAR"/>
</dbReference>
<dbReference type="InterPro" id="IPR024156">
    <property type="entry name" value="Small_GTPase_ARF"/>
</dbReference>
<dbReference type="InterPro" id="IPR027417">
    <property type="entry name" value="P-loop_NTPase"/>
</dbReference>
<dbReference type="NCBIfam" id="TIGR00231">
    <property type="entry name" value="small_GTP"/>
    <property type="match status" value="1"/>
</dbReference>
<dbReference type="FunFam" id="3.40.50.300:FF:000412">
    <property type="entry name" value="ADP-ribosylation factor 1"/>
    <property type="match status" value="1"/>
</dbReference>
<dbReference type="PROSITE" id="PS51417">
    <property type="entry name" value="ARF"/>
    <property type="match status" value="1"/>
</dbReference>
<dbReference type="Pfam" id="PF00025">
    <property type="entry name" value="Arf"/>
    <property type="match status" value="1"/>
</dbReference>
<accession>A0A146KCA4</accession>
<feature type="binding site" evidence="4">
    <location>
        <position position="74"/>
    </location>
    <ligand>
        <name>GTP</name>
        <dbReference type="ChEBI" id="CHEBI:37565"/>
    </ligand>
</feature>
<dbReference type="SUPFAM" id="SSF52540">
    <property type="entry name" value="P-loop containing nucleoside triphosphate hydrolases"/>
    <property type="match status" value="1"/>
</dbReference>
<evidence type="ECO:0000256" key="3">
    <source>
        <dbReference type="ARBA" id="ARBA00023134"/>
    </source>
</evidence>
<dbReference type="PRINTS" id="PR00328">
    <property type="entry name" value="SAR1GTPBP"/>
</dbReference>
<organism evidence="7">
    <name type="scientific">Trepomonas sp. PC1</name>
    <dbReference type="NCBI Taxonomy" id="1076344"/>
    <lineage>
        <taxon>Eukaryota</taxon>
        <taxon>Metamonada</taxon>
        <taxon>Diplomonadida</taxon>
        <taxon>Hexamitidae</taxon>
        <taxon>Hexamitinae</taxon>
        <taxon>Trepomonas</taxon>
    </lineage>
</organism>
<dbReference type="PANTHER" id="PTHR11711">
    <property type="entry name" value="ADP RIBOSYLATION FACTOR-RELATED"/>
    <property type="match status" value="1"/>
</dbReference>
<dbReference type="EMBL" id="GDID01003607">
    <property type="protein sequence ID" value="JAP92999.1"/>
    <property type="molecule type" value="Transcribed_RNA"/>
</dbReference>
<feature type="binding site" evidence="4">
    <location>
        <begin position="28"/>
        <end position="35"/>
    </location>
    <ligand>
        <name>GTP</name>
        <dbReference type="ChEBI" id="CHEBI:37565"/>
    </ligand>
</feature>
<dbReference type="GO" id="GO:0046872">
    <property type="term" value="F:metal ion binding"/>
    <property type="evidence" value="ECO:0007669"/>
    <property type="project" value="UniProtKB-KW"/>
</dbReference>
<dbReference type="Gene3D" id="3.40.50.300">
    <property type="entry name" value="P-loop containing nucleotide triphosphate hydrolases"/>
    <property type="match status" value="1"/>
</dbReference>
<keyword evidence="5" id="KW-0460">Magnesium</keyword>
<keyword evidence="3 4" id="KW-0342">GTP-binding</keyword>
<reference evidence="7" key="1">
    <citation type="submission" date="2015-07" db="EMBL/GenBank/DDBJ databases">
        <title>Adaptation to a free-living lifestyle via gene acquisitions in the diplomonad Trepomonas sp. PC1.</title>
        <authorList>
            <person name="Xu F."/>
            <person name="Jerlstrom-Hultqvist J."/>
            <person name="Kolisko M."/>
            <person name="Simpson A.G.B."/>
            <person name="Roger A.J."/>
            <person name="Svard S.G."/>
            <person name="Andersson J.O."/>
        </authorList>
    </citation>
    <scope>NUCLEOTIDE SEQUENCE</scope>
    <source>
        <strain evidence="7">PC1</strain>
    </source>
</reference>
<evidence type="ECO:0000256" key="4">
    <source>
        <dbReference type="PIRSR" id="PIRSR606689-1"/>
    </source>
</evidence>
<proteinExistence type="inferred from homology"/>
<dbReference type="InterPro" id="IPR005225">
    <property type="entry name" value="Small_GTP-bd"/>
</dbReference>
<sequence>MFQEKEAQSDQEPEIERVAVKIKALMLGLDQAGKTTILYRMKLGEVISAIATNGFNYEEIKYKNYDFEIWDVGGKEDIRPLWQNYYKDNPKAIIFVVDAHETDPQRIQEAADELQKLMNLPQLKEAPFLIYANKHDLPKAMDSSEIAEKFNLEGFKDQKWFIQACCAKTGEGLYQGLDYLMNHFDNDQAE</sequence>
<dbReference type="SMART" id="SM00177">
    <property type="entry name" value="ARF"/>
    <property type="match status" value="1"/>
</dbReference>
<feature type="binding site" evidence="5">
    <location>
        <position position="52"/>
    </location>
    <ligand>
        <name>Mg(2+)</name>
        <dbReference type="ChEBI" id="CHEBI:18420"/>
    </ligand>
</feature>